<dbReference type="PRINTS" id="PR00069">
    <property type="entry name" value="ALDKETRDTASE"/>
</dbReference>
<reference evidence="7" key="1">
    <citation type="submission" date="2021-11" db="EMBL/GenBank/DDBJ databases">
        <authorList>
            <person name="Schell T."/>
        </authorList>
    </citation>
    <scope>NUCLEOTIDE SEQUENCE</scope>
    <source>
        <strain evidence="7">M5</strain>
    </source>
</reference>
<dbReference type="PIRSF" id="PIRSF000097">
    <property type="entry name" value="AKR"/>
    <property type="match status" value="1"/>
</dbReference>
<evidence type="ECO:0000256" key="3">
    <source>
        <dbReference type="ARBA" id="ARBA00023002"/>
    </source>
</evidence>
<dbReference type="Pfam" id="PF00248">
    <property type="entry name" value="Aldo_ket_red"/>
    <property type="match status" value="1"/>
</dbReference>
<dbReference type="GO" id="GO:0016491">
    <property type="term" value="F:oxidoreductase activity"/>
    <property type="evidence" value="ECO:0007669"/>
    <property type="project" value="UniProtKB-KW"/>
</dbReference>
<protein>
    <recommendedName>
        <fullName evidence="6">NADP-dependent oxidoreductase domain-containing protein</fullName>
    </recommendedName>
</protein>
<dbReference type="InterPro" id="IPR023210">
    <property type="entry name" value="NADP_OxRdtase_dom"/>
</dbReference>
<evidence type="ECO:0000313" key="8">
    <source>
        <dbReference type="Proteomes" id="UP000789390"/>
    </source>
</evidence>
<dbReference type="PANTHER" id="PTHR11732">
    <property type="entry name" value="ALDO/KETO REDUCTASE"/>
    <property type="match status" value="1"/>
</dbReference>
<dbReference type="Proteomes" id="UP000789390">
    <property type="component" value="Unassembled WGS sequence"/>
</dbReference>
<evidence type="ECO:0000256" key="2">
    <source>
        <dbReference type="ARBA" id="ARBA00022857"/>
    </source>
</evidence>
<sequence>MKNEGKGFGFLAPYLQVAITKLQTVNQSLIRNDKRYTNISQSSIMASSAAKVPKVKLNNGREMPILGLGTWKSKPGEVTQAVKDAIDVGYRHFDCAFYNQNEAEIGQALTEKMASGEVKREELFITSKLWNTFHSPESVEPALKKSLSLLGLDYLDLYFIHWPIIYFYCELFPKDENDKLMFTSVDHVDTWRAMEKCKLIRSIGLSNFNSKQLQHVLDNCKTKPVINQVECHPYLNQKRLIEFCKKKDIHIFAYCSLGSPDRSLDKSQQDLGVALMEDPTIKTIAKKYKKTPSQLLIRYQIERGVSVTPSSFNKTHMGQNFDIFDLKIADEDMKYIDSLDCNRRSFDFGPYKESPDFPFNIEF</sequence>
<organism evidence="7 8">
    <name type="scientific">Daphnia galeata</name>
    <dbReference type="NCBI Taxonomy" id="27404"/>
    <lineage>
        <taxon>Eukaryota</taxon>
        <taxon>Metazoa</taxon>
        <taxon>Ecdysozoa</taxon>
        <taxon>Arthropoda</taxon>
        <taxon>Crustacea</taxon>
        <taxon>Branchiopoda</taxon>
        <taxon>Diplostraca</taxon>
        <taxon>Cladocera</taxon>
        <taxon>Anomopoda</taxon>
        <taxon>Daphniidae</taxon>
        <taxon>Daphnia</taxon>
    </lineage>
</organism>
<feature type="binding site" evidence="4">
    <location>
        <position position="161"/>
    </location>
    <ligand>
        <name>substrate</name>
    </ligand>
</feature>
<evidence type="ECO:0000256" key="4">
    <source>
        <dbReference type="PIRSR" id="PIRSR000097-2"/>
    </source>
</evidence>
<dbReference type="InterPro" id="IPR018170">
    <property type="entry name" value="Aldo/ket_reductase_CS"/>
</dbReference>
<dbReference type="InterPro" id="IPR036812">
    <property type="entry name" value="NAD(P)_OxRdtase_dom_sf"/>
</dbReference>
<keyword evidence="2" id="KW-0521">NADP</keyword>
<dbReference type="OrthoDB" id="416253at2759"/>
<dbReference type="FunFam" id="3.20.20.100:FF:000006">
    <property type="entry name" value="Aldo-keto reductase family 1 member A1"/>
    <property type="match status" value="1"/>
</dbReference>
<comment type="similarity">
    <text evidence="1">Belongs to the aldo/keto reductase family.</text>
</comment>
<evidence type="ECO:0000313" key="7">
    <source>
        <dbReference type="EMBL" id="CAH0103680.1"/>
    </source>
</evidence>
<proteinExistence type="inferred from homology"/>
<name>A0A8J2RMG3_9CRUS</name>
<dbReference type="AlphaFoldDB" id="A0A8J2RMG3"/>
<keyword evidence="8" id="KW-1185">Reference proteome</keyword>
<gene>
    <name evidence="7" type="ORF">DGAL_LOCUS6262</name>
</gene>
<accession>A0A8J2RMG3</accession>
<dbReference type="Gene3D" id="3.20.20.100">
    <property type="entry name" value="NADP-dependent oxidoreductase domain"/>
    <property type="match status" value="1"/>
</dbReference>
<dbReference type="SUPFAM" id="SSF51430">
    <property type="entry name" value="NAD(P)-linked oxidoreductase"/>
    <property type="match status" value="1"/>
</dbReference>
<keyword evidence="3" id="KW-0560">Oxidoreductase</keyword>
<evidence type="ECO:0000256" key="5">
    <source>
        <dbReference type="PIRSR" id="PIRSR000097-3"/>
    </source>
</evidence>
<dbReference type="PROSITE" id="PS00798">
    <property type="entry name" value="ALDOKETO_REDUCTASE_1"/>
    <property type="match status" value="1"/>
</dbReference>
<feature type="domain" description="NADP-dependent oxidoreductase" evidence="6">
    <location>
        <begin position="66"/>
        <end position="340"/>
    </location>
</feature>
<dbReference type="EMBL" id="CAKKLH010000112">
    <property type="protein sequence ID" value="CAH0103680.1"/>
    <property type="molecule type" value="Genomic_DNA"/>
</dbReference>
<feature type="site" description="Lowers pKa of active site Tyr" evidence="5">
    <location>
        <position position="128"/>
    </location>
</feature>
<evidence type="ECO:0000259" key="6">
    <source>
        <dbReference type="Pfam" id="PF00248"/>
    </source>
</evidence>
<evidence type="ECO:0000256" key="1">
    <source>
        <dbReference type="ARBA" id="ARBA00007905"/>
    </source>
</evidence>
<comment type="caution">
    <text evidence="7">The sequence shown here is derived from an EMBL/GenBank/DDBJ whole genome shotgun (WGS) entry which is preliminary data.</text>
</comment>
<dbReference type="InterPro" id="IPR020471">
    <property type="entry name" value="AKR"/>
</dbReference>